<sequence>MEPATVAMILLSCGAQMQGCHMVDTRPAIYAGMDQCIAALPVRLEGTGMIGKCQPVTGVAPGNRVAMVRVTRGNGSGAISTDYLVQRVDAGTD</sequence>
<comment type="caution">
    <text evidence="1">The sequence shown here is derived from an EMBL/GenBank/DDBJ whole genome shotgun (WGS) entry which is preliminary data.</text>
</comment>
<evidence type="ECO:0000313" key="1">
    <source>
        <dbReference type="EMBL" id="RAZ83149.1"/>
    </source>
</evidence>
<reference evidence="1 2" key="1">
    <citation type="submission" date="2018-07" db="EMBL/GenBank/DDBJ databases">
        <title>Diversity of Mesorhizobium strains in Brazil.</title>
        <authorList>
            <person name="Helene L.C.F."/>
            <person name="Dall'Agnol R."/>
            <person name="Delamuta J.R.M."/>
            <person name="Hungria M."/>
        </authorList>
    </citation>
    <scope>NUCLEOTIDE SEQUENCE [LARGE SCALE GENOMIC DNA]</scope>
    <source>
        <strain evidence="1 2">AC99b</strain>
    </source>
</reference>
<dbReference type="AlphaFoldDB" id="A0A330H8Z1"/>
<keyword evidence="2" id="KW-1185">Reference proteome</keyword>
<dbReference type="Proteomes" id="UP000251558">
    <property type="component" value="Unassembled WGS sequence"/>
</dbReference>
<organism evidence="1 2">
    <name type="scientific">Mesorhizobium hawassense</name>
    <dbReference type="NCBI Taxonomy" id="1209954"/>
    <lineage>
        <taxon>Bacteria</taxon>
        <taxon>Pseudomonadati</taxon>
        <taxon>Pseudomonadota</taxon>
        <taxon>Alphaproteobacteria</taxon>
        <taxon>Hyphomicrobiales</taxon>
        <taxon>Phyllobacteriaceae</taxon>
        <taxon>Mesorhizobium</taxon>
    </lineage>
</organism>
<name>A0A330H8Z1_9HYPH</name>
<proteinExistence type="predicted"/>
<gene>
    <name evidence="1" type="ORF">DPM33_32675</name>
</gene>
<protein>
    <submittedName>
        <fullName evidence="1">Uncharacterized protein</fullName>
    </submittedName>
</protein>
<evidence type="ECO:0000313" key="2">
    <source>
        <dbReference type="Proteomes" id="UP000251558"/>
    </source>
</evidence>
<dbReference type="OrthoDB" id="8085137at2"/>
<dbReference type="EMBL" id="QMBP01000027">
    <property type="protein sequence ID" value="RAZ83149.1"/>
    <property type="molecule type" value="Genomic_DNA"/>
</dbReference>
<accession>A0A330H8Z1</accession>
<dbReference type="RefSeq" id="WP_146770363.1">
    <property type="nucleotide sequence ID" value="NZ_QMBP01000027.1"/>
</dbReference>